<gene>
    <name evidence="1" type="ORF">SPELUC_LOCUS11211</name>
</gene>
<dbReference type="Proteomes" id="UP000789366">
    <property type="component" value="Unassembled WGS sequence"/>
</dbReference>
<feature type="non-terminal residue" evidence="1">
    <location>
        <position position="161"/>
    </location>
</feature>
<comment type="caution">
    <text evidence="1">The sequence shown here is derived from an EMBL/GenBank/DDBJ whole genome shotgun (WGS) entry which is preliminary data.</text>
</comment>
<keyword evidence="2" id="KW-1185">Reference proteome</keyword>
<accession>A0ACA9PFB9</accession>
<evidence type="ECO:0000313" key="2">
    <source>
        <dbReference type="Proteomes" id="UP000789366"/>
    </source>
</evidence>
<proteinExistence type="predicted"/>
<organism evidence="1 2">
    <name type="scientific">Cetraspora pellucida</name>
    <dbReference type="NCBI Taxonomy" id="1433469"/>
    <lineage>
        <taxon>Eukaryota</taxon>
        <taxon>Fungi</taxon>
        <taxon>Fungi incertae sedis</taxon>
        <taxon>Mucoromycota</taxon>
        <taxon>Glomeromycotina</taxon>
        <taxon>Glomeromycetes</taxon>
        <taxon>Diversisporales</taxon>
        <taxon>Gigasporaceae</taxon>
        <taxon>Cetraspora</taxon>
    </lineage>
</organism>
<name>A0ACA9PFB9_9GLOM</name>
<sequence length="161" mass="18508">MQPTLTKVDQTSLYSGGFLNPIGDEQLNLTIGNKDGLQTIVLVIDIKTSSSDLVNMFVFDSEYDPYDPSSNSFVVRNDPFTDSLVYLNTYLLESDRLHTLRYVRKIRKTIINTILGYIGFRPEYNEKKFIESEMQSLIKNSTAIKLVLKPRNFLVEVQQEQ</sequence>
<reference evidence="1" key="1">
    <citation type="submission" date="2021-06" db="EMBL/GenBank/DDBJ databases">
        <authorList>
            <person name="Kallberg Y."/>
            <person name="Tangrot J."/>
            <person name="Rosling A."/>
        </authorList>
    </citation>
    <scope>NUCLEOTIDE SEQUENCE</scope>
    <source>
        <strain evidence="1">28 12/20/2015</strain>
    </source>
</reference>
<dbReference type="EMBL" id="CAJVPW010023018">
    <property type="protein sequence ID" value="CAG8699721.1"/>
    <property type="molecule type" value="Genomic_DNA"/>
</dbReference>
<evidence type="ECO:0000313" key="1">
    <source>
        <dbReference type="EMBL" id="CAG8699721.1"/>
    </source>
</evidence>
<protein>
    <submittedName>
        <fullName evidence="1">4445_t:CDS:1</fullName>
    </submittedName>
</protein>